<evidence type="ECO:0000313" key="2">
    <source>
        <dbReference type="EMBL" id="WDE10773.1"/>
    </source>
</evidence>
<dbReference type="RefSeq" id="WP_274050837.1">
    <property type="nucleotide sequence ID" value="NZ_CP059693.1"/>
</dbReference>
<keyword evidence="3" id="KW-1185">Reference proteome</keyword>
<organism evidence="2 3">
    <name type="scientific">Thalassomonas haliotis</name>
    <dbReference type="NCBI Taxonomy" id="485448"/>
    <lineage>
        <taxon>Bacteria</taxon>
        <taxon>Pseudomonadati</taxon>
        <taxon>Pseudomonadota</taxon>
        <taxon>Gammaproteobacteria</taxon>
        <taxon>Alteromonadales</taxon>
        <taxon>Colwelliaceae</taxon>
        <taxon>Thalassomonas</taxon>
    </lineage>
</organism>
<sequence>MKMISLFIITAAINLLAISPAEAQEHNLPVYSCDTCSAAKAITVAKQHSNPLECHWNNPPGTTPQPGDQYCETTYKLLAVANPLTRESWKFKVTTSSNNIYEKLITVEQINFLEQESELISSFFNIDHEFREAVTDAATTIMSNKKNNILSSSEDCSSHPASYFTSQGKQKIEDQMTAQITRELNGNSWFDHITEKTWTGGSFSLGKDNVSIGVQFDKDERPVFTHAIFGDPLDNILAFKVGYSGEYLYSSHKRLALSYELQKGASRIEGFILSQLDNSHVDMRGMEFSQCFIAFFEDLLASDVEEMISRSAGGFPVSPTIGWGGMGGGGGLCTTTVHTRAGNRQQTFIFPVSC</sequence>
<name>A0ABY7VAW7_9GAMM</name>
<feature type="chain" id="PRO_5046290002" evidence="1">
    <location>
        <begin position="24"/>
        <end position="354"/>
    </location>
</feature>
<gene>
    <name evidence="2" type="ORF">H3N35_21385</name>
</gene>
<reference evidence="2 3" key="1">
    <citation type="journal article" date="2022" name="Mar. Drugs">
        <title>Bioassay-Guided Fractionation Leads to the Detection of Cholic Acid Generated by the Rare Thalassomonas sp.</title>
        <authorList>
            <person name="Pheiffer F."/>
            <person name="Schneider Y.K."/>
            <person name="Hansen E.H."/>
            <person name="Andersen J.H."/>
            <person name="Isaksson J."/>
            <person name="Busche T."/>
            <person name="R C."/>
            <person name="Kalinowski J."/>
            <person name="Zyl L.V."/>
            <person name="Trindade M."/>
        </authorList>
    </citation>
    <scope>NUCLEOTIDE SEQUENCE [LARGE SCALE GENOMIC DNA]</scope>
    <source>
        <strain evidence="2 3">A5K-61T</strain>
    </source>
</reference>
<protein>
    <submittedName>
        <fullName evidence="2">Uncharacterized protein</fullName>
    </submittedName>
</protein>
<keyword evidence="1" id="KW-0732">Signal</keyword>
<accession>A0ABY7VAW7</accession>
<evidence type="ECO:0000256" key="1">
    <source>
        <dbReference type="SAM" id="SignalP"/>
    </source>
</evidence>
<feature type="signal peptide" evidence="1">
    <location>
        <begin position="1"/>
        <end position="23"/>
    </location>
</feature>
<evidence type="ECO:0000313" key="3">
    <source>
        <dbReference type="Proteomes" id="UP001215231"/>
    </source>
</evidence>
<dbReference type="EMBL" id="CP059693">
    <property type="protein sequence ID" value="WDE10773.1"/>
    <property type="molecule type" value="Genomic_DNA"/>
</dbReference>
<dbReference type="Proteomes" id="UP001215231">
    <property type="component" value="Chromosome"/>
</dbReference>
<proteinExistence type="predicted"/>